<organism evidence="7 8">
    <name type="scientific">Diaporthe helianthi</name>
    <dbReference type="NCBI Taxonomy" id="158607"/>
    <lineage>
        <taxon>Eukaryota</taxon>
        <taxon>Fungi</taxon>
        <taxon>Dikarya</taxon>
        <taxon>Ascomycota</taxon>
        <taxon>Pezizomycotina</taxon>
        <taxon>Sordariomycetes</taxon>
        <taxon>Sordariomycetidae</taxon>
        <taxon>Diaporthales</taxon>
        <taxon>Diaporthaceae</taxon>
        <taxon>Diaporthe</taxon>
    </lineage>
</organism>
<dbReference type="InterPro" id="IPR036259">
    <property type="entry name" value="MFS_trans_sf"/>
</dbReference>
<dbReference type="PANTHER" id="PTHR23502">
    <property type="entry name" value="MAJOR FACILITATOR SUPERFAMILY"/>
    <property type="match status" value="1"/>
</dbReference>
<evidence type="ECO:0000256" key="3">
    <source>
        <dbReference type="ARBA" id="ARBA00022989"/>
    </source>
</evidence>
<feature type="transmembrane region" description="Helical" evidence="5">
    <location>
        <begin position="434"/>
        <end position="459"/>
    </location>
</feature>
<accession>A0A2P5HIK0</accession>
<dbReference type="OrthoDB" id="5410178at2759"/>
<feature type="transmembrane region" description="Helical" evidence="5">
    <location>
        <begin position="336"/>
        <end position="354"/>
    </location>
</feature>
<feature type="transmembrane region" description="Helical" evidence="5">
    <location>
        <begin position="95"/>
        <end position="115"/>
    </location>
</feature>
<keyword evidence="3 5" id="KW-1133">Transmembrane helix</keyword>
<evidence type="ECO:0000256" key="1">
    <source>
        <dbReference type="ARBA" id="ARBA00004141"/>
    </source>
</evidence>
<evidence type="ECO:0000256" key="5">
    <source>
        <dbReference type="SAM" id="Phobius"/>
    </source>
</evidence>
<keyword evidence="8" id="KW-1185">Reference proteome</keyword>
<dbReference type="PANTHER" id="PTHR23502:SF157">
    <property type="entry name" value="MAJOR FACILITATOR SUPERFAMILY (MFS) PROFILE DOMAIN-CONTAINING PROTEIN-RELATED"/>
    <property type="match status" value="1"/>
</dbReference>
<keyword evidence="2 5" id="KW-0812">Transmembrane</keyword>
<evidence type="ECO:0000259" key="6">
    <source>
        <dbReference type="PROSITE" id="PS50850"/>
    </source>
</evidence>
<feature type="transmembrane region" description="Helical" evidence="5">
    <location>
        <begin position="406"/>
        <end position="427"/>
    </location>
</feature>
<sequence>MVAKFDASGDSAIVIHAATDLDDGEILSSYGLAREQDGVISWARDSPHHPRHWTIGRKVYDTALIILLELYTTVISTTGAAVADVAGPEYGISGMTALVAFTFMYQLGQAIGGYLIPPLSELAGRRYPYLISSAVFSIFCAIIPLGSTSTPAAIFVGRFLTGIASAVPSVVIAGSVEDLFDTRARVWVVVLWNAATTIALCIGPIYASYIIASPQAGWRWVYYSAAIVTGVLTMALLGVRESRPSVLLGRTVARLEREQGDKIDDFRWHNADPREGGWKAFAHIVLVRPAYILVTEPLVILIAFISGISWGIIYLFTESTRGIYQSMGFSKTTASLPFLALACGVCLTFLPRIWDMKVVSRRQIAKEPVEPEDKIMGFAFAAPALTIGLFWFAWTVPPAISDLPWIAPTLALVPIGFAVNEIAYTLSGFLADSYLLYSASAFSGLAFVRAIVSGLMTLLAQPMYSNMSANVAGSVLAGVSVLFCVAPYLFFRYSRRLRLVSPFARYSVEMGRSTLPPGEDL</sequence>
<name>A0A2P5HIK0_DIAHE</name>
<dbReference type="GO" id="GO:0022857">
    <property type="term" value="F:transmembrane transporter activity"/>
    <property type="evidence" value="ECO:0007669"/>
    <property type="project" value="InterPro"/>
</dbReference>
<dbReference type="STRING" id="158607.A0A2P5HIK0"/>
<feature type="transmembrane region" description="Helical" evidence="5">
    <location>
        <begin position="59"/>
        <end position="83"/>
    </location>
</feature>
<evidence type="ECO:0000313" key="8">
    <source>
        <dbReference type="Proteomes" id="UP000094444"/>
    </source>
</evidence>
<dbReference type="PROSITE" id="PS50850">
    <property type="entry name" value="MFS"/>
    <property type="match status" value="1"/>
</dbReference>
<comment type="subcellular location">
    <subcellularLocation>
        <location evidence="1">Membrane</location>
        <topology evidence="1">Multi-pass membrane protein</topology>
    </subcellularLocation>
</comment>
<reference evidence="7" key="1">
    <citation type="submission" date="2017-09" db="EMBL/GenBank/DDBJ databases">
        <title>Polyketide synthases of a Diaporthe helianthi virulent isolate.</title>
        <authorList>
            <person name="Baroncelli R."/>
        </authorList>
    </citation>
    <scope>NUCLEOTIDE SEQUENCE [LARGE SCALE GENOMIC DNA]</scope>
    <source>
        <strain evidence="7">7/96</strain>
    </source>
</reference>
<dbReference type="AlphaFoldDB" id="A0A2P5HIK0"/>
<dbReference type="Gene3D" id="1.20.1250.20">
    <property type="entry name" value="MFS general substrate transporter like domains"/>
    <property type="match status" value="1"/>
</dbReference>
<feature type="transmembrane region" description="Helical" evidence="5">
    <location>
        <begin position="375"/>
        <end position="394"/>
    </location>
</feature>
<keyword evidence="4 5" id="KW-0472">Membrane</keyword>
<feature type="transmembrane region" description="Helical" evidence="5">
    <location>
        <begin position="127"/>
        <end position="146"/>
    </location>
</feature>
<feature type="transmembrane region" description="Helical" evidence="5">
    <location>
        <begin position="186"/>
        <end position="208"/>
    </location>
</feature>
<feature type="transmembrane region" description="Helical" evidence="5">
    <location>
        <begin position="471"/>
        <end position="491"/>
    </location>
</feature>
<dbReference type="InterPro" id="IPR020846">
    <property type="entry name" value="MFS_dom"/>
</dbReference>
<feature type="transmembrane region" description="Helical" evidence="5">
    <location>
        <begin position="152"/>
        <end position="174"/>
    </location>
</feature>
<comment type="caution">
    <text evidence="7">The sequence shown here is derived from an EMBL/GenBank/DDBJ whole genome shotgun (WGS) entry which is preliminary data.</text>
</comment>
<gene>
    <name evidence="7" type="ORF">DHEL01_v211523</name>
</gene>
<dbReference type="GO" id="GO:0016020">
    <property type="term" value="C:membrane"/>
    <property type="evidence" value="ECO:0007669"/>
    <property type="project" value="UniProtKB-SubCell"/>
</dbReference>
<feature type="transmembrane region" description="Helical" evidence="5">
    <location>
        <begin position="298"/>
        <end position="316"/>
    </location>
</feature>
<protein>
    <submittedName>
        <fullName evidence="7">Major facilitator superfamily transporter</fullName>
    </submittedName>
</protein>
<evidence type="ECO:0000313" key="7">
    <source>
        <dbReference type="EMBL" id="POS70083.1"/>
    </source>
</evidence>
<dbReference type="Pfam" id="PF07690">
    <property type="entry name" value="MFS_1"/>
    <property type="match status" value="1"/>
</dbReference>
<proteinExistence type="predicted"/>
<dbReference type="Proteomes" id="UP000094444">
    <property type="component" value="Unassembled WGS sequence"/>
</dbReference>
<dbReference type="InParanoid" id="A0A2P5HIK0"/>
<dbReference type="EMBL" id="MAVT02001816">
    <property type="protein sequence ID" value="POS70083.1"/>
    <property type="molecule type" value="Genomic_DNA"/>
</dbReference>
<evidence type="ECO:0000256" key="4">
    <source>
        <dbReference type="ARBA" id="ARBA00023136"/>
    </source>
</evidence>
<feature type="domain" description="Major facilitator superfamily (MFS) profile" evidence="6">
    <location>
        <begin position="58"/>
        <end position="495"/>
    </location>
</feature>
<dbReference type="InterPro" id="IPR011701">
    <property type="entry name" value="MFS"/>
</dbReference>
<feature type="transmembrane region" description="Helical" evidence="5">
    <location>
        <begin position="220"/>
        <end position="239"/>
    </location>
</feature>
<dbReference type="SUPFAM" id="SSF103473">
    <property type="entry name" value="MFS general substrate transporter"/>
    <property type="match status" value="1"/>
</dbReference>
<evidence type="ECO:0000256" key="2">
    <source>
        <dbReference type="ARBA" id="ARBA00022692"/>
    </source>
</evidence>